<comment type="caution">
    <text evidence="2">The sequence shown here is derived from an EMBL/GenBank/DDBJ whole genome shotgun (WGS) entry which is preliminary data.</text>
</comment>
<sequence>MMSDKAEDAIDLERIRQSRIVKFVVGPDEKEFSVHEFSLCAISPGLRELLTGGWKESVEGKVVWIDVEPATFVRLMEYAYYHDYSVPKVARTTTLNDCDEPDDSPDSLESYLQSSTHQGAQHQFGKKCFTQPLGLEFGQGSHPNNEAAYLRTDWLEDIKSSKTGMADVLMSQVKLYTLANHYGIEGLRSLCLHRLQQSLLHCPGTSEFMDIFLDVVELVFSRTRPQDPLRKLLVCYCVTDLEWATAFKRYRDLIEKLPGFASAILSNVPLSYWNELSNGISSTVLPSKDIDSKP</sequence>
<reference evidence="2 3" key="1">
    <citation type="journal article" date="2019" name="PLoS ONE">
        <title>Comparative genome analysis indicates high evolutionary potential of pathogenicity genes in Colletotrichum tanaceti.</title>
        <authorList>
            <person name="Lelwala R.V."/>
            <person name="Korhonen P.K."/>
            <person name="Young N.D."/>
            <person name="Scott J.B."/>
            <person name="Ades P.A."/>
            <person name="Gasser R.B."/>
            <person name="Taylor P.W.J."/>
        </authorList>
    </citation>
    <scope>NUCLEOTIDE SEQUENCE [LARGE SCALE GENOMIC DNA]</scope>
    <source>
        <strain evidence="2">BRIP57314</strain>
    </source>
</reference>
<evidence type="ECO:0000313" key="2">
    <source>
        <dbReference type="EMBL" id="TKW56156.1"/>
    </source>
</evidence>
<dbReference type="EMBL" id="PJEX01000076">
    <property type="protein sequence ID" value="TKW56156.1"/>
    <property type="molecule type" value="Genomic_DNA"/>
</dbReference>
<dbReference type="InterPro" id="IPR011333">
    <property type="entry name" value="SKP1/BTB/POZ_sf"/>
</dbReference>
<dbReference type="PANTHER" id="PTHR47843:SF2">
    <property type="entry name" value="BTB DOMAIN-CONTAINING PROTEIN"/>
    <property type="match status" value="1"/>
</dbReference>
<dbReference type="Proteomes" id="UP000310108">
    <property type="component" value="Unassembled WGS sequence"/>
</dbReference>
<dbReference type="STRING" id="1306861.A0A4V6DHC7"/>
<feature type="domain" description="BTB" evidence="1">
    <location>
        <begin position="19"/>
        <end position="88"/>
    </location>
</feature>
<dbReference type="InterPro" id="IPR000210">
    <property type="entry name" value="BTB/POZ_dom"/>
</dbReference>
<protein>
    <recommendedName>
        <fullName evidence="1">BTB domain-containing protein</fullName>
    </recommendedName>
</protein>
<proteinExistence type="predicted"/>
<dbReference type="AlphaFoldDB" id="A0A4V6DHC7"/>
<evidence type="ECO:0000259" key="1">
    <source>
        <dbReference type="PROSITE" id="PS50097"/>
    </source>
</evidence>
<dbReference type="Pfam" id="PF00651">
    <property type="entry name" value="BTB"/>
    <property type="match status" value="1"/>
</dbReference>
<dbReference type="SUPFAM" id="SSF54695">
    <property type="entry name" value="POZ domain"/>
    <property type="match status" value="1"/>
</dbReference>
<dbReference type="SMART" id="SM00225">
    <property type="entry name" value="BTB"/>
    <property type="match status" value="1"/>
</dbReference>
<dbReference type="OrthoDB" id="9997739at2759"/>
<organism evidence="2 3">
    <name type="scientific">Colletotrichum tanaceti</name>
    <dbReference type="NCBI Taxonomy" id="1306861"/>
    <lineage>
        <taxon>Eukaryota</taxon>
        <taxon>Fungi</taxon>
        <taxon>Dikarya</taxon>
        <taxon>Ascomycota</taxon>
        <taxon>Pezizomycotina</taxon>
        <taxon>Sordariomycetes</taxon>
        <taxon>Hypocreomycetidae</taxon>
        <taxon>Glomerellales</taxon>
        <taxon>Glomerellaceae</taxon>
        <taxon>Colletotrichum</taxon>
        <taxon>Colletotrichum destructivum species complex</taxon>
    </lineage>
</organism>
<name>A0A4V6DHC7_9PEZI</name>
<dbReference type="PROSITE" id="PS50097">
    <property type="entry name" value="BTB"/>
    <property type="match status" value="1"/>
</dbReference>
<dbReference type="Gene3D" id="3.30.710.10">
    <property type="entry name" value="Potassium Channel Kv1.1, Chain A"/>
    <property type="match status" value="1"/>
</dbReference>
<gene>
    <name evidence="2" type="ORF">CTA1_2981</name>
</gene>
<evidence type="ECO:0000313" key="3">
    <source>
        <dbReference type="Proteomes" id="UP000310108"/>
    </source>
</evidence>
<dbReference type="PANTHER" id="PTHR47843">
    <property type="entry name" value="BTB DOMAIN-CONTAINING PROTEIN-RELATED"/>
    <property type="match status" value="1"/>
</dbReference>
<accession>A0A4V6DHC7</accession>
<keyword evidence="3" id="KW-1185">Reference proteome</keyword>